<evidence type="ECO:0000256" key="5">
    <source>
        <dbReference type="SAM" id="Phobius"/>
    </source>
</evidence>
<dbReference type="AlphaFoldDB" id="A0A202E5F0"/>
<feature type="transmembrane region" description="Helical" evidence="5">
    <location>
        <begin position="266"/>
        <end position="287"/>
    </location>
</feature>
<keyword evidence="2 5" id="KW-0812">Transmembrane</keyword>
<keyword evidence="4 5" id="KW-0472">Membrane</keyword>
<dbReference type="InterPro" id="IPR011020">
    <property type="entry name" value="HTTM-like"/>
</dbReference>
<evidence type="ECO:0000313" key="8">
    <source>
        <dbReference type="Proteomes" id="UP000196084"/>
    </source>
</evidence>
<dbReference type="RefSeq" id="WP_087715054.1">
    <property type="nucleotide sequence ID" value="NZ_MWPH01000003.1"/>
</dbReference>
<evidence type="ECO:0000256" key="1">
    <source>
        <dbReference type="ARBA" id="ARBA00004127"/>
    </source>
</evidence>
<feature type="transmembrane region" description="Helical" evidence="5">
    <location>
        <begin position="87"/>
        <end position="106"/>
    </location>
</feature>
<feature type="transmembrane region" description="Helical" evidence="5">
    <location>
        <begin position="226"/>
        <end position="246"/>
    </location>
</feature>
<organism evidence="7 8">
    <name type="scientific">Natronolimnobius baerhuensis</name>
    <dbReference type="NCBI Taxonomy" id="253108"/>
    <lineage>
        <taxon>Archaea</taxon>
        <taxon>Methanobacteriati</taxon>
        <taxon>Methanobacteriota</taxon>
        <taxon>Stenosarchaea group</taxon>
        <taxon>Halobacteria</taxon>
        <taxon>Halobacteriales</taxon>
        <taxon>Natrialbaceae</taxon>
        <taxon>Natronolimnobius</taxon>
    </lineage>
</organism>
<evidence type="ECO:0000256" key="2">
    <source>
        <dbReference type="ARBA" id="ARBA00022692"/>
    </source>
</evidence>
<evidence type="ECO:0000313" key="7">
    <source>
        <dbReference type="EMBL" id="OVE83459.1"/>
    </source>
</evidence>
<dbReference type="Proteomes" id="UP000196084">
    <property type="component" value="Unassembled WGS sequence"/>
</dbReference>
<name>A0A202E5F0_9EURY</name>
<feature type="transmembrane region" description="Helical" evidence="5">
    <location>
        <begin position="341"/>
        <end position="367"/>
    </location>
</feature>
<gene>
    <name evidence="7" type="ORF">B2G88_13505</name>
</gene>
<dbReference type="Pfam" id="PF05090">
    <property type="entry name" value="HTTM"/>
    <property type="match status" value="1"/>
</dbReference>
<evidence type="ECO:0000259" key="6">
    <source>
        <dbReference type="SMART" id="SM00752"/>
    </source>
</evidence>
<dbReference type="SMART" id="SM00752">
    <property type="entry name" value="HTTM"/>
    <property type="match status" value="1"/>
</dbReference>
<dbReference type="InterPro" id="IPR053934">
    <property type="entry name" value="HTTM_dom"/>
</dbReference>
<accession>A0A202E5F0</accession>
<comment type="subcellular location">
    <subcellularLocation>
        <location evidence="1">Endomembrane system</location>
        <topology evidence="1">Multi-pass membrane protein</topology>
    </subcellularLocation>
</comment>
<feature type="transmembrane region" description="Helical" evidence="5">
    <location>
        <begin position="127"/>
        <end position="146"/>
    </location>
</feature>
<dbReference type="PANTHER" id="PTHR39535">
    <property type="entry name" value="SPORULATION-DELAYING PROTEIN SDPB"/>
    <property type="match status" value="1"/>
</dbReference>
<dbReference type="EMBL" id="MWPH01000003">
    <property type="protein sequence ID" value="OVE83459.1"/>
    <property type="molecule type" value="Genomic_DNA"/>
</dbReference>
<evidence type="ECO:0000256" key="4">
    <source>
        <dbReference type="ARBA" id="ARBA00023136"/>
    </source>
</evidence>
<keyword evidence="3 5" id="KW-1133">Transmembrane helix</keyword>
<protein>
    <recommendedName>
        <fullName evidence="6">HTTM-like domain-containing protein</fullName>
    </recommendedName>
</protein>
<dbReference type="InterPro" id="IPR052964">
    <property type="entry name" value="Sporulation_signal_mat"/>
</dbReference>
<evidence type="ECO:0000256" key="3">
    <source>
        <dbReference type="ARBA" id="ARBA00022989"/>
    </source>
</evidence>
<sequence length="556" mass="62236">MATAGSPLRRTLQRTRAYLERCVRIDTRSLAVFRIFAAFLILADLALRSRNFTYFYTDEGVVPRSLVFEATSDPGWSIYHLTTDPTLIAGLFVLQALFAIQLLVGYKTRIATIISFLFVISLDHHNPFVLSYADTLFRLLLFWAIFLPLGERWSIDAVHNDRDPRVAVSSLASAFILGQMLYMYITNGLIKSQSDVWGTVDAAPLVLGLDEMTYLLGDTIREFQTLLGFGGVLWYYMLVFAWLLLFLRGRLRMAMVGLFVGGHLSFALTVRIGAFAYVALAGLVLFLQPQFWRDTAALCERLGLETERLAARTEPLERLAARVPNPRIGGERATRLRESAYTVSIGLVLVTILFVAVMMVANIGFVVAESATGTDEPDRALEYQVEDAVQETLTETAGVTQVESTASKLGIDQPIGWGVFAGPDPRTTDRYHVFAAETANGERLDVYNDRPLSYERPGQELQTQHGTYRERFYMNSVRRGGTTDPVAEHLAAHLCEQWAADNGEELEAISMYVVNEEVTRETITDPTDRDRTASYFYRHGCGENSPRIIQEPGDGL</sequence>
<comment type="caution">
    <text evidence="7">The sequence shown here is derived from an EMBL/GenBank/DDBJ whole genome shotgun (WGS) entry which is preliminary data.</text>
</comment>
<keyword evidence="8" id="KW-1185">Reference proteome</keyword>
<feature type="transmembrane region" description="Helical" evidence="5">
    <location>
        <begin position="30"/>
        <end position="47"/>
    </location>
</feature>
<dbReference type="PANTHER" id="PTHR39535:SF2">
    <property type="entry name" value="HTTM DOMAIN-CONTAINING PROTEIN"/>
    <property type="match status" value="1"/>
</dbReference>
<reference evidence="7 8" key="1">
    <citation type="submission" date="2017-02" db="EMBL/GenBank/DDBJ databases">
        <title>Natronthermophilus aegyptiacus gen. nov.,sp. nov., an aerobic, extremely halophilic alkalithermophilic archaeon isolated from the athalassohaline Wadi An Natrun, Egypt.</title>
        <authorList>
            <person name="Zhao B."/>
        </authorList>
    </citation>
    <scope>NUCLEOTIDE SEQUENCE [LARGE SCALE GENOMIC DNA]</scope>
    <source>
        <strain evidence="7 8">CGMCC 1.3597</strain>
    </source>
</reference>
<feature type="domain" description="HTTM-like" evidence="6">
    <location>
        <begin position="20"/>
        <end position="291"/>
    </location>
</feature>
<dbReference type="GO" id="GO:0012505">
    <property type="term" value="C:endomembrane system"/>
    <property type="evidence" value="ECO:0007669"/>
    <property type="project" value="UniProtKB-SubCell"/>
</dbReference>
<feature type="transmembrane region" description="Helical" evidence="5">
    <location>
        <begin position="166"/>
        <end position="185"/>
    </location>
</feature>
<dbReference type="OrthoDB" id="327281at2157"/>
<proteinExistence type="predicted"/>